<proteinExistence type="inferred from homology"/>
<dbReference type="Gene3D" id="3.30.160.20">
    <property type="match status" value="1"/>
</dbReference>
<keyword evidence="5" id="KW-0175">Coiled coil</keyword>
<gene>
    <name evidence="7" type="primary">prfA</name>
    <name evidence="7" type="ORF">OC696_00325</name>
</gene>
<sequence>MFDKLELIKKKYLQNQKKILENPKNFQNINLLKEMNKLQKIVFAYEEYIQLKKEYKTIQKTLSQTNDKILEEEIIQLAETEKNNLIIKIKNKTNQLEKLLYPEQYNAEDKQDVIVEIKKGIGGQEANLFVSDLFRAYKKYIEYKKWKLEIINLLSTSKEGISSVEFVINGKNVFYYLKYESGIHRVQRIPKTENKGRIHTSTVKILVIPNNNHQKIEINWNDIRVDTFNASGPGGQSVNTTKSAVRLTHLPTGISSSCQIAKSQHDNKEKAFQLLTNKIYYQQQSEQKQKQNQIKKDLIGKSDRSEKIRTYDYPNNKITDHRINLSIYQLNEFMEGNIDLIIKPLIDEFQKQKWKDNF</sequence>
<dbReference type="SUPFAM" id="SSF75620">
    <property type="entry name" value="Release factor"/>
    <property type="match status" value="1"/>
</dbReference>
<evidence type="ECO:0000313" key="7">
    <source>
        <dbReference type="EMBL" id="MDO8054321.1"/>
    </source>
</evidence>
<comment type="similarity">
    <text evidence="1">Belongs to the prokaryotic/mitochondrial release factor family.</text>
</comment>
<dbReference type="Gene3D" id="3.30.70.1660">
    <property type="match status" value="1"/>
</dbReference>
<evidence type="ECO:0000256" key="4">
    <source>
        <dbReference type="ARBA" id="ARBA00050039"/>
    </source>
</evidence>
<dbReference type="PANTHER" id="PTHR43804">
    <property type="entry name" value="LD18447P"/>
    <property type="match status" value="1"/>
</dbReference>
<protein>
    <recommendedName>
        <fullName evidence="4">Peptide chain release factor 1</fullName>
    </recommendedName>
</protein>
<dbReference type="InterPro" id="IPR050057">
    <property type="entry name" value="Prokaryotic/Mito_RF"/>
</dbReference>
<dbReference type="GO" id="GO:0003747">
    <property type="term" value="F:translation release factor activity"/>
    <property type="evidence" value="ECO:0007669"/>
    <property type="project" value="InterPro"/>
</dbReference>
<evidence type="ECO:0000259" key="6">
    <source>
        <dbReference type="SMART" id="SM00937"/>
    </source>
</evidence>
<evidence type="ECO:0000313" key="8">
    <source>
        <dbReference type="Proteomes" id="UP001170651"/>
    </source>
</evidence>
<dbReference type="InterPro" id="IPR005139">
    <property type="entry name" value="PCRF"/>
</dbReference>
<dbReference type="Proteomes" id="UP001170651">
    <property type="component" value="Unassembled WGS sequence"/>
</dbReference>
<comment type="caution">
    <text evidence="7">The sequence shown here is derived from an EMBL/GenBank/DDBJ whole genome shotgun (WGS) entry which is preliminary data.</text>
</comment>
<feature type="coiled-coil region" evidence="5">
    <location>
        <begin position="48"/>
        <end position="95"/>
    </location>
</feature>
<accession>A0A9K3SU57</accession>
<evidence type="ECO:0000256" key="5">
    <source>
        <dbReference type="SAM" id="Coils"/>
    </source>
</evidence>
<reference evidence="7 8" key="1">
    <citation type="journal article" date="2023" name="Int. J. Syst. Evol. Microbiol.">
        <title>The observation of taxonomic boundaries for the 16SrII and 16SrXXV phytoplasmas using genome-based delimitation.</title>
        <authorList>
            <person name="Rodrigues Jardim B."/>
            <person name="Tran-Nguyen L.T.T."/>
            <person name="Gambley C."/>
            <person name="Al-Sadi A.M."/>
            <person name="Al-Subhi A.M."/>
            <person name="Foissac X."/>
            <person name="Salar P."/>
            <person name="Cai H."/>
            <person name="Yang J.Y."/>
            <person name="Davis R."/>
            <person name="Jones L."/>
            <person name="Rodoni B."/>
            <person name="Constable F.E."/>
        </authorList>
    </citation>
    <scope>NUCLEOTIDE SEQUENCE [LARGE SCALE GENOMIC DNA]</scope>
    <source>
        <strain evidence="7">BAWM-OMN-P26</strain>
    </source>
</reference>
<dbReference type="Gene3D" id="6.10.140.1950">
    <property type="match status" value="1"/>
</dbReference>
<dbReference type="GO" id="GO:0005737">
    <property type="term" value="C:cytoplasm"/>
    <property type="evidence" value="ECO:0007669"/>
    <property type="project" value="UniProtKB-ARBA"/>
</dbReference>
<dbReference type="RefSeq" id="WP_213680262.1">
    <property type="nucleotide sequence ID" value="NZ_JALQCT010000002.1"/>
</dbReference>
<evidence type="ECO:0000256" key="1">
    <source>
        <dbReference type="ARBA" id="ARBA00010835"/>
    </source>
</evidence>
<dbReference type="EMBL" id="JAOSIW010000001">
    <property type="protein sequence ID" value="MDO8054321.1"/>
    <property type="molecule type" value="Genomic_DNA"/>
</dbReference>
<dbReference type="InterPro" id="IPR000352">
    <property type="entry name" value="Pep_chain_release_fac_I"/>
</dbReference>
<name>A0A9K3SU57_9MOLU</name>
<dbReference type="SMART" id="SM00937">
    <property type="entry name" value="PCRF"/>
    <property type="match status" value="1"/>
</dbReference>
<dbReference type="PANTHER" id="PTHR43804:SF7">
    <property type="entry name" value="LD18447P"/>
    <property type="match status" value="1"/>
</dbReference>
<feature type="domain" description="Peptide chain release factor" evidence="6">
    <location>
        <begin position="68"/>
        <end position="180"/>
    </location>
</feature>
<keyword evidence="3" id="KW-0648">Protein biosynthesis</keyword>
<dbReference type="Pfam" id="PF03462">
    <property type="entry name" value="PCRF"/>
    <property type="match status" value="1"/>
</dbReference>
<dbReference type="FunFam" id="3.30.160.20:FF:000004">
    <property type="entry name" value="Peptide chain release factor 1"/>
    <property type="match status" value="1"/>
</dbReference>
<keyword evidence="2" id="KW-0488">Methylation</keyword>
<dbReference type="NCBIfam" id="NF001859">
    <property type="entry name" value="PRK00591.1"/>
    <property type="match status" value="1"/>
</dbReference>
<dbReference type="AlphaFoldDB" id="A0A9K3SU57"/>
<keyword evidence="8" id="KW-1185">Reference proteome</keyword>
<organism evidence="7 8">
    <name type="scientific">Candidatus Phytoplasma australasiaticum subsp. australasiaticum</name>
    <dbReference type="NCBI Taxonomy" id="2832407"/>
    <lineage>
        <taxon>Bacteria</taxon>
        <taxon>Bacillati</taxon>
        <taxon>Mycoplasmatota</taxon>
        <taxon>Mollicutes</taxon>
        <taxon>Acholeplasmatales</taxon>
        <taxon>Acholeplasmataceae</taxon>
        <taxon>Candidatus Phytoplasma</taxon>
        <taxon>16SrII (Peanut WB group)</taxon>
        <taxon>Candidatus Phytoplasma australasiaticum</taxon>
    </lineage>
</organism>
<dbReference type="InterPro" id="IPR045853">
    <property type="entry name" value="Pep_chain_release_fac_I_sf"/>
</dbReference>
<evidence type="ECO:0000256" key="3">
    <source>
        <dbReference type="ARBA" id="ARBA00022917"/>
    </source>
</evidence>
<evidence type="ECO:0000256" key="2">
    <source>
        <dbReference type="ARBA" id="ARBA00022481"/>
    </source>
</evidence>
<dbReference type="Pfam" id="PF00472">
    <property type="entry name" value="RF-1"/>
    <property type="match status" value="1"/>
</dbReference>